<name>A0A8J4UT46_CLAMG</name>
<dbReference type="Proteomes" id="UP000727407">
    <property type="component" value="Unassembled WGS sequence"/>
</dbReference>
<dbReference type="PANTHER" id="PTHR35354">
    <property type="entry name" value="RGD1561648"/>
    <property type="match status" value="1"/>
</dbReference>
<comment type="caution">
    <text evidence="1">The sequence shown here is derived from an EMBL/GenBank/DDBJ whole genome shotgun (WGS) entry which is preliminary data.</text>
</comment>
<protein>
    <submittedName>
        <fullName evidence="1">Uncharacterized protein</fullName>
    </submittedName>
</protein>
<evidence type="ECO:0000313" key="1">
    <source>
        <dbReference type="EMBL" id="KAF5902630.1"/>
    </source>
</evidence>
<dbReference type="InterPro" id="IPR027878">
    <property type="entry name" value="DUF4551"/>
</dbReference>
<organism evidence="1 2">
    <name type="scientific">Clarias magur</name>
    <name type="common">Asian catfish</name>
    <name type="synonym">Macropteronotus magur</name>
    <dbReference type="NCBI Taxonomy" id="1594786"/>
    <lineage>
        <taxon>Eukaryota</taxon>
        <taxon>Metazoa</taxon>
        <taxon>Chordata</taxon>
        <taxon>Craniata</taxon>
        <taxon>Vertebrata</taxon>
        <taxon>Euteleostomi</taxon>
        <taxon>Actinopterygii</taxon>
        <taxon>Neopterygii</taxon>
        <taxon>Teleostei</taxon>
        <taxon>Ostariophysi</taxon>
        <taxon>Siluriformes</taxon>
        <taxon>Clariidae</taxon>
        <taxon>Clarias</taxon>
    </lineage>
</organism>
<feature type="non-terminal residue" evidence="1">
    <location>
        <position position="119"/>
    </location>
</feature>
<accession>A0A8J4UT46</accession>
<feature type="non-terminal residue" evidence="1">
    <location>
        <position position="1"/>
    </location>
</feature>
<reference evidence="1" key="1">
    <citation type="submission" date="2020-07" db="EMBL/GenBank/DDBJ databases">
        <title>Clarias magur genome sequencing, assembly and annotation.</title>
        <authorList>
            <person name="Kushwaha B."/>
            <person name="Kumar R."/>
            <person name="Das P."/>
            <person name="Joshi C.G."/>
            <person name="Kumar D."/>
            <person name="Nagpure N.S."/>
            <person name="Pandey M."/>
            <person name="Agarwal S."/>
            <person name="Srivastava S."/>
            <person name="Singh M."/>
            <person name="Sahoo L."/>
            <person name="Jayasankar P."/>
            <person name="Meher P.K."/>
            <person name="Koringa P.G."/>
            <person name="Iquebal M.A."/>
            <person name="Das S.P."/>
            <person name="Bit A."/>
            <person name="Patnaik S."/>
            <person name="Patel N."/>
            <person name="Shah T.M."/>
            <person name="Hinsu A."/>
            <person name="Jena J.K."/>
        </authorList>
    </citation>
    <scope>NUCLEOTIDE SEQUENCE</scope>
    <source>
        <strain evidence="1">CIFAMagur01</strain>
        <tissue evidence="1">Testis</tissue>
    </source>
</reference>
<proteinExistence type="predicted"/>
<sequence>LSTLVLQTISLMLGETEKGAARFSALTSKQRSVTADLLLALVCDPELKPYNCNSTSHTELLFMAYQAQRVVLVLSFLSESPLSPSQAVLLYQRCHLLLTCMQHNPCVNTYIITQLKEEF</sequence>
<dbReference type="PANTHER" id="PTHR35354:SF1">
    <property type="entry name" value="RGD1561648"/>
    <property type="match status" value="1"/>
</dbReference>
<keyword evidence="2" id="KW-1185">Reference proteome</keyword>
<gene>
    <name evidence="1" type="ORF">DAT39_007647</name>
</gene>
<evidence type="ECO:0000313" key="2">
    <source>
        <dbReference type="Proteomes" id="UP000727407"/>
    </source>
</evidence>
<dbReference type="EMBL" id="QNUK01000087">
    <property type="protein sequence ID" value="KAF5902630.1"/>
    <property type="molecule type" value="Genomic_DNA"/>
</dbReference>
<dbReference type="AlphaFoldDB" id="A0A8J4UT46"/>
<dbReference type="OrthoDB" id="6022562at2759"/>
<dbReference type="Pfam" id="PF15087">
    <property type="entry name" value="DUF4551"/>
    <property type="match status" value="2"/>
</dbReference>